<dbReference type="Gene3D" id="2.160.10.10">
    <property type="entry name" value="Hexapeptide repeat proteins"/>
    <property type="match status" value="1"/>
</dbReference>
<reference evidence="9 10" key="1">
    <citation type="submission" date="2007-01" db="EMBL/GenBank/DDBJ databases">
        <title>Annotation of the draft genome assembly of Thermosinus carboxydivorans Nor1.</title>
        <authorList>
            <consortium name="US DOE Joint Genome Institute (JGI-ORNL)"/>
            <person name="Larimer F."/>
            <person name="Land M."/>
            <person name="Hauser L."/>
        </authorList>
    </citation>
    <scope>NUCLEOTIDE SEQUENCE [LARGE SCALE GENOMIC DNA]</scope>
    <source>
        <strain evidence="9 10">Nor1</strain>
    </source>
</reference>
<evidence type="ECO:0000256" key="4">
    <source>
        <dbReference type="ARBA" id="ARBA00022737"/>
    </source>
</evidence>
<dbReference type="GO" id="GO:0016410">
    <property type="term" value="F:N-acyltransferase activity"/>
    <property type="evidence" value="ECO:0007669"/>
    <property type="project" value="InterPro"/>
</dbReference>
<comment type="function">
    <text evidence="7">Catalyzes the N-acylation of UDP-3-O-acylglucosamine using 3-hydroxyacyl-ACP as the acyl donor. Is involved in the biosynthesis of lipid A, a phosphorylated glycolipid that anchors the lipopolysaccharide to the outer membrane of the cell.</text>
</comment>
<dbReference type="CDD" id="cd03352">
    <property type="entry name" value="LbH_LpxD"/>
    <property type="match status" value="1"/>
</dbReference>
<evidence type="ECO:0000256" key="2">
    <source>
        <dbReference type="ARBA" id="ARBA00022556"/>
    </source>
</evidence>
<dbReference type="HAMAP" id="MF_00523">
    <property type="entry name" value="LpxD"/>
    <property type="match status" value="1"/>
</dbReference>
<keyword evidence="1 7" id="KW-0444">Lipid biosynthesis</keyword>
<dbReference type="SUPFAM" id="SSF51161">
    <property type="entry name" value="Trimeric LpxA-like enzymes"/>
    <property type="match status" value="1"/>
</dbReference>
<feature type="domain" description="UDP-3-O-[3-hydroxymyristoyl] glucosamine N-acyltransferase non-repeat region" evidence="8">
    <location>
        <begin position="49"/>
        <end position="113"/>
    </location>
</feature>
<comment type="similarity">
    <text evidence="7">Belongs to the transferase hexapeptide repeat family. LpxD subfamily.</text>
</comment>
<dbReference type="GO" id="GO:0016020">
    <property type="term" value="C:membrane"/>
    <property type="evidence" value="ECO:0007669"/>
    <property type="project" value="GOC"/>
</dbReference>
<dbReference type="InterPro" id="IPR007691">
    <property type="entry name" value="LpxD"/>
</dbReference>
<dbReference type="eggNOG" id="COG1044">
    <property type="taxonomic scope" value="Bacteria"/>
</dbReference>
<dbReference type="NCBIfam" id="TIGR01853">
    <property type="entry name" value="lipid_A_lpxD"/>
    <property type="match status" value="1"/>
</dbReference>
<reference evidence="9 10" key="2">
    <citation type="submission" date="2007-01" db="EMBL/GenBank/DDBJ databases">
        <title>Sequencing of the draft genome and assembly of Thermosinus carboxydivorans Nor1.</title>
        <authorList>
            <consortium name="US DOE Joint Genome Institute (JGI-PGF)"/>
            <person name="Copeland A."/>
            <person name="Lucas S."/>
            <person name="Lapidus A."/>
            <person name="Barry K."/>
            <person name="Glavina del Rio T."/>
            <person name="Dalin E."/>
            <person name="Tice H."/>
            <person name="Bruce D."/>
            <person name="Pitluck S."/>
            <person name="Richardson P."/>
        </authorList>
    </citation>
    <scope>NUCLEOTIDE SEQUENCE [LARGE SCALE GENOMIC DNA]</scope>
    <source>
        <strain evidence="9 10">Nor1</strain>
    </source>
</reference>
<evidence type="ECO:0000256" key="5">
    <source>
        <dbReference type="ARBA" id="ARBA00023098"/>
    </source>
</evidence>
<gene>
    <name evidence="7" type="primary">lpxD</name>
    <name evidence="9" type="ORF">TcarDRAFT_0093</name>
</gene>
<dbReference type="PANTHER" id="PTHR43378:SF2">
    <property type="entry name" value="UDP-3-O-ACYLGLUCOSAMINE N-ACYLTRANSFERASE 1, MITOCHONDRIAL-RELATED"/>
    <property type="match status" value="1"/>
</dbReference>
<keyword evidence="2 7" id="KW-0441">Lipid A biosynthesis</keyword>
<dbReference type="AlphaFoldDB" id="A1HU27"/>
<keyword evidence="3 7" id="KW-0808">Transferase</keyword>
<feature type="active site" description="Proton acceptor" evidence="7">
    <location>
        <position position="263"/>
    </location>
</feature>
<accession>A1HU27</accession>
<name>A1HU27_9FIRM</name>
<dbReference type="GO" id="GO:0103118">
    <property type="term" value="F:UDP-3-O-[(3R)-3-hydroxyacyl]-glucosamine N-acyltransferase activity"/>
    <property type="evidence" value="ECO:0007669"/>
    <property type="project" value="UniProtKB-EC"/>
</dbReference>
<dbReference type="InterPro" id="IPR001451">
    <property type="entry name" value="Hexapep"/>
</dbReference>
<dbReference type="PANTHER" id="PTHR43378">
    <property type="entry name" value="UDP-3-O-ACYLGLUCOSAMINE N-ACYLTRANSFERASE"/>
    <property type="match status" value="1"/>
</dbReference>
<dbReference type="Gene3D" id="3.40.1390.10">
    <property type="entry name" value="MurE/MurF, N-terminal domain"/>
    <property type="match status" value="1"/>
</dbReference>
<proteinExistence type="inferred from homology"/>
<comment type="subunit">
    <text evidence="7">Homotrimer.</text>
</comment>
<dbReference type="InterPro" id="IPR020573">
    <property type="entry name" value="UDP_GlcNAc_AcTrfase_non-rep"/>
</dbReference>
<dbReference type="Proteomes" id="UP000005139">
    <property type="component" value="Unassembled WGS sequence"/>
</dbReference>
<evidence type="ECO:0000256" key="3">
    <source>
        <dbReference type="ARBA" id="ARBA00022679"/>
    </source>
</evidence>
<keyword evidence="4 7" id="KW-0677">Repeat</keyword>
<evidence type="ECO:0000313" key="10">
    <source>
        <dbReference type="Proteomes" id="UP000005139"/>
    </source>
</evidence>
<keyword evidence="5 7" id="KW-0443">Lipid metabolism</keyword>
<comment type="pathway">
    <text evidence="7">Bacterial outer membrane biogenesis; LPS lipid A biosynthesis.</text>
</comment>
<evidence type="ECO:0000313" key="9">
    <source>
        <dbReference type="EMBL" id="EAX46467.1"/>
    </source>
</evidence>
<protein>
    <recommendedName>
        <fullName evidence="7">UDP-3-O-acylglucosamine N-acyltransferase</fullName>
        <ecNumber evidence="7">2.3.1.191</ecNumber>
    </recommendedName>
</protein>
<comment type="caution">
    <text evidence="9">The sequence shown here is derived from an EMBL/GenBank/DDBJ whole genome shotgun (WGS) entry which is preliminary data.</text>
</comment>
<dbReference type="Pfam" id="PF00132">
    <property type="entry name" value="Hexapep"/>
    <property type="match status" value="3"/>
</dbReference>
<dbReference type="NCBIfam" id="NF002060">
    <property type="entry name" value="PRK00892.1"/>
    <property type="match status" value="1"/>
</dbReference>
<evidence type="ECO:0000259" key="8">
    <source>
        <dbReference type="Pfam" id="PF04613"/>
    </source>
</evidence>
<organism evidence="9 10">
    <name type="scientific">Thermosinus carboxydivorans Nor1</name>
    <dbReference type="NCBI Taxonomy" id="401526"/>
    <lineage>
        <taxon>Bacteria</taxon>
        <taxon>Bacillati</taxon>
        <taxon>Bacillota</taxon>
        <taxon>Negativicutes</taxon>
        <taxon>Selenomonadales</taxon>
        <taxon>Sporomusaceae</taxon>
        <taxon>Thermosinus</taxon>
    </lineage>
</organism>
<dbReference type="Pfam" id="PF04613">
    <property type="entry name" value="LpxD"/>
    <property type="match status" value="1"/>
</dbReference>
<dbReference type="EC" id="2.3.1.191" evidence="7"/>
<evidence type="ECO:0000256" key="1">
    <source>
        <dbReference type="ARBA" id="ARBA00022516"/>
    </source>
</evidence>
<dbReference type="EMBL" id="AAWL01000032">
    <property type="protein sequence ID" value="EAX46467.1"/>
    <property type="molecule type" value="Genomic_DNA"/>
</dbReference>
<dbReference type="InterPro" id="IPR011004">
    <property type="entry name" value="Trimer_LpxA-like_sf"/>
</dbReference>
<evidence type="ECO:0000256" key="7">
    <source>
        <dbReference type="HAMAP-Rule" id="MF_00523"/>
    </source>
</evidence>
<sequence>MGSLPVHYRRAANKFVRGQSPLIGVVPLEKTLAELAKLLQGEVLGDGAVTVTGVTSIDDAGPSDITFAVPPHLEKAANCRAAAVVIPATVDRFPKPAIRVDNPRAAFAQLLELFTPAPAVQRGVHPTAMIGQGVRLGENVAIMAYVVIDDGAAVGDNTVIYPHTYIGAGTQIGADTLIYPNVTIREHCRIGSRVIIHSGAVIGSDGFGFVTSGGRHKKVPQIGNVIIEDDVEIGANVAIDRATTGSTIVRAGTKIDNLVHLAHNVVIGENCFLVAQTGIAGSAKVGNNVTFAGQCGSAGHLTIGDNCVFAARTAVISDVPAGSFYAGFPARPHKEWLRGEAAIHKVPDLIKKVRDLERRLAALEEKDQAK</sequence>
<evidence type="ECO:0000256" key="6">
    <source>
        <dbReference type="ARBA" id="ARBA00023315"/>
    </source>
</evidence>
<dbReference type="GO" id="GO:0009245">
    <property type="term" value="P:lipid A biosynthetic process"/>
    <property type="evidence" value="ECO:0007669"/>
    <property type="project" value="UniProtKB-UniRule"/>
</dbReference>
<keyword evidence="10" id="KW-1185">Reference proteome</keyword>
<comment type="catalytic activity">
    <reaction evidence="7">
        <text>a UDP-3-O-[(3R)-3-hydroxyacyl]-alpha-D-glucosamine + a (3R)-hydroxyacyl-[ACP] = a UDP-2-N,3-O-bis[(3R)-3-hydroxyacyl]-alpha-D-glucosamine + holo-[ACP] + H(+)</text>
        <dbReference type="Rhea" id="RHEA:53836"/>
        <dbReference type="Rhea" id="RHEA-COMP:9685"/>
        <dbReference type="Rhea" id="RHEA-COMP:9945"/>
        <dbReference type="ChEBI" id="CHEBI:15378"/>
        <dbReference type="ChEBI" id="CHEBI:64479"/>
        <dbReference type="ChEBI" id="CHEBI:78827"/>
        <dbReference type="ChEBI" id="CHEBI:137740"/>
        <dbReference type="ChEBI" id="CHEBI:137748"/>
        <dbReference type="EC" id="2.3.1.191"/>
    </reaction>
</comment>
<dbReference type="UniPathway" id="UPA00973"/>
<keyword evidence="6 7" id="KW-0012">Acyltransferase</keyword>